<evidence type="ECO:0000256" key="1">
    <source>
        <dbReference type="ARBA" id="ARBA00004123"/>
    </source>
</evidence>
<dbReference type="EMBL" id="MG593520">
    <property type="protein sequence ID" value="AXM05105.1"/>
    <property type="molecule type" value="Genomic_DNA"/>
</dbReference>
<dbReference type="GO" id="GO:0005634">
    <property type="term" value="C:nucleus"/>
    <property type="evidence" value="ECO:0007669"/>
    <property type="project" value="UniProtKB-SubCell"/>
</dbReference>
<dbReference type="PROSITE" id="PS51370">
    <property type="entry name" value="R"/>
    <property type="match status" value="1"/>
</dbReference>
<keyword evidence="3" id="KW-0805">Transcription regulation</keyword>
<keyword evidence="2" id="KW-0217">Developmental protein</keyword>
<evidence type="ECO:0000259" key="8">
    <source>
        <dbReference type="PROSITE" id="PS51370"/>
    </source>
</evidence>
<comment type="subcellular location">
    <subcellularLocation>
        <location evidence="1">Nucleus</location>
    </subcellularLocation>
</comment>
<dbReference type="PROSITE" id="PS51369">
    <property type="entry name" value="TCP"/>
    <property type="match status" value="1"/>
</dbReference>
<name>A0A346D3T7_GALPI</name>
<feature type="domain" description="TCP" evidence="7">
    <location>
        <begin position="80"/>
        <end position="138"/>
    </location>
</feature>
<protein>
    <submittedName>
        <fullName evidence="9">Cycloidea-like protein</fullName>
    </submittedName>
</protein>
<proteinExistence type="predicted"/>
<dbReference type="PANTHER" id="PTHR31072">
    <property type="entry name" value="TRANSCRIPTION FACTOR TCP4-RELATED"/>
    <property type="match status" value="1"/>
</dbReference>
<keyword evidence="5" id="KW-0804">Transcription</keyword>
<evidence type="ECO:0000313" key="9">
    <source>
        <dbReference type="EMBL" id="AXM05105.1"/>
    </source>
</evidence>
<evidence type="ECO:0000256" key="3">
    <source>
        <dbReference type="ARBA" id="ARBA00023015"/>
    </source>
</evidence>
<dbReference type="Pfam" id="PF03634">
    <property type="entry name" value="TCP"/>
    <property type="match status" value="1"/>
</dbReference>
<keyword evidence="6" id="KW-0539">Nucleus</keyword>
<dbReference type="InterPro" id="IPR017888">
    <property type="entry name" value="CYC/TB1_R_domain"/>
</dbReference>
<sequence>MFSSNPFPQLTSTCFPPSNSSLDHEKDDLYTNYPNPFLPGDCWGKSTTSKHDLVQELGFEHCDDYSHLFWSEVKNMKPSKKDHHSKIHTAQGPRDRRVRLSIEVAKRLFYLQDLLGYDKASKTLDWLFNKSKTSIDELIKRKKQSSSSTVTDQSEVIFLETGPEEHAKARKKKCGEGKGKTLTRIHKSGYTATRSRAEARARARERTKEKLNIRKLDNESKNVHVDCCSSNLTFQSSFWNSVESHNDYSDKIGDSIMEDNIAMSYNYQHNLEVSNDSSSTFTCLPKFTDVHEQSGDHGTI</sequence>
<dbReference type="AlphaFoldDB" id="A0A346D3T7"/>
<evidence type="ECO:0000256" key="2">
    <source>
        <dbReference type="ARBA" id="ARBA00022473"/>
    </source>
</evidence>
<keyword evidence="4" id="KW-0238">DNA-binding</keyword>
<dbReference type="GO" id="GO:2000032">
    <property type="term" value="P:regulation of secondary shoot formation"/>
    <property type="evidence" value="ECO:0007669"/>
    <property type="project" value="TreeGrafter"/>
</dbReference>
<organism evidence="9">
    <name type="scientific">Galinsoga parviflora</name>
    <name type="common">Gallant soldier</name>
    <name type="synonym">Tridax parviflora</name>
    <dbReference type="NCBI Taxonomy" id="176602"/>
    <lineage>
        <taxon>Eukaryota</taxon>
        <taxon>Viridiplantae</taxon>
        <taxon>Streptophyta</taxon>
        <taxon>Embryophyta</taxon>
        <taxon>Tracheophyta</taxon>
        <taxon>Spermatophyta</taxon>
        <taxon>Magnoliopsida</taxon>
        <taxon>eudicotyledons</taxon>
        <taxon>Gunneridae</taxon>
        <taxon>Pentapetalae</taxon>
        <taxon>asterids</taxon>
        <taxon>campanulids</taxon>
        <taxon>Asterales</taxon>
        <taxon>Asteraceae</taxon>
        <taxon>Asteroideae</taxon>
        <taxon>Heliantheae alliance</taxon>
        <taxon>Millerieae</taxon>
        <taxon>Galinsoga</taxon>
    </lineage>
</organism>
<evidence type="ECO:0000256" key="4">
    <source>
        <dbReference type="ARBA" id="ARBA00023125"/>
    </source>
</evidence>
<evidence type="ECO:0000256" key="5">
    <source>
        <dbReference type="ARBA" id="ARBA00023163"/>
    </source>
</evidence>
<reference evidence="9" key="1">
    <citation type="journal article" date="2018" name="Front. Plant Sci.">
        <title>Patterning the Asteraceae Capitulum: Duplications and Differential Expression of the Flower Symmetry CYC2-Like Genes.</title>
        <authorList>
            <person name="Chen J."/>
            <person name="Shen C.Z."/>
            <person name="Guo Y.P."/>
            <person name="Rao G.Y."/>
        </authorList>
    </citation>
    <scope>NUCLEOTIDE SEQUENCE</scope>
</reference>
<dbReference type="GO" id="GO:0043565">
    <property type="term" value="F:sequence-specific DNA binding"/>
    <property type="evidence" value="ECO:0007669"/>
    <property type="project" value="TreeGrafter"/>
</dbReference>
<feature type="domain" description="R" evidence="8">
    <location>
        <begin position="193"/>
        <end position="210"/>
    </location>
</feature>
<dbReference type="GO" id="GO:0003700">
    <property type="term" value="F:DNA-binding transcription factor activity"/>
    <property type="evidence" value="ECO:0007669"/>
    <property type="project" value="InterPro"/>
</dbReference>
<dbReference type="PANTHER" id="PTHR31072:SF224">
    <property type="entry name" value="TRANSCRIPTION FACTOR TCP1"/>
    <property type="match status" value="1"/>
</dbReference>
<dbReference type="InterPro" id="IPR005333">
    <property type="entry name" value="Transcription_factor_TCP"/>
</dbReference>
<evidence type="ECO:0000259" key="7">
    <source>
        <dbReference type="PROSITE" id="PS51369"/>
    </source>
</evidence>
<dbReference type="InterPro" id="IPR017887">
    <property type="entry name" value="TF_TCP_subgr"/>
</dbReference>
<accession>A0A346D3T7</accession>
<evidence type="ECO:0000256" key="6">
    <source>
        <dbReference type="ARBA" id="ARBA00023242"/>
    </source>
</evidence>